<dbReference type="KEGG" id="npy:NPRO_15120"/>
<sequence length="201" mass="22340">MQTGPLEPDVTTASLVCYIDGEPRCVDSEIVQFDPIVVRCPRASLHDVPQSGRIMAIIGEGYDPKRVDFHVNRVWTEDGATLIEGRNASWSTVDRRRFPRYELRIPLSLRVVSSEADGIKMKEWHGETIDISMGGAWLSGDVDVNKGTLVQTQIQLGGSEPLRVLSMVAWKEDDRSSFGITFLDFIGAGSYVLHQYLNTAA</sequence>
<feature type="domain" description="PilZ" evidence="1">
    <location>
        <begin position="94"/>
        <end position="184"/>
    </location>
</feature>
<dbReference type="SUPFAM" id="SSF141371">
    <property type="entry name" value="PilZ domain-like"/>
    <property type="match status" value="1"/>
</dbReference>
<dbReference type="Pfam" id="PF07238">
    <property type="entry name" value="PilZ"/>
    <property type="match status" value="1"/>
</dbReference>
<dbReference type="Gene3D" id="2.40.10.220">
    <property type="entry name" value="predicted glycosyltransferase like domains"/>
    <property type="match status" value="1"/>
</dbReference>
<evidence type="ECO:0000313" key="2">
    <source>
        <dbReference type="EMBL" id="BBO23917.1"/>
    </source>
</evidence>
<proteinExistence type="predicted"/>
<dbReference type="AlphaFoldDB" id="A0A809S4Z1"/>
<name>A0A809S4Z1_9BACT</name>
<organism evidence="2 3">
    <name type="scientific">Candidatus Nitrosymbiomonas proteolyticus</name>
    <dbReference type="NCBI Taxonomy" id="2608984"/>
    <lineage>
        <taxon>Bacteria</taxon>
        <taxon>Bacillati</taxon>
        <taxon>Armatimonadota</taxon>
        <taxon>Armatimonadota incertae sedis</taxon>
        <taxon>Candidatus Nitrosymbiomonas</taxon>
    </lineage>
</organism>
<reference evidence="2" key="1">
    <citation type="journal article" name="DNA Res.">
        <title>The physiological potential of anammox bacteria as revealed by their core genome structure.</title>
        <authorList>
            <person name="Okubo T."/>
            <person name="Toyoda A."/>
            <person name="Fukuhara K."/>
            <person name="Uchiyama I."/>
            <person name="Harigaya Y."/>
            <person name="Kuroiwa M."/>
            <person name="Suzuki T."/>
            <person name="Murakami Y."/>
            <person name="Suwa Y."/>
            <person name="Takami H."/>
        </authorList>
    </citation>
    <scope>NUCLEOTIDE SEQUENCE</scope>
    <source>
        <strain evidence="2">317325-2</strain>
    </source>
</reference>
<accession>A0A809S4Z1</accession>
<gene>
    <name evidence="2" type="ORF">NPRO_15120</name>
</gene>
<dbReference type="EMBL" id="AP021858">
    <property type="protein sequence ID" value="BBO23917.1"/>
    <property type="molecule type" value="Genomic_DNA"/>
</dbReference>
<dbReference type="GO" id="GO:0035438">
    <property type="term" value="F:cyclic-di-GMP binding"/>
    <property type="evidence" value="ECO:0007669"/>
    <property type="project" value="InterPro"/>
</dbReference>
<dbReference type="Proteomes" id="UP000662873">
    <property type="component" value="Chromosome"/>
</dbReference>
<evidence type="ECO:0000313" key="3">
    <source>
        <dbReference type="Proteomes" id="UP000662873"/>
    </source>
</evidence>
<protein>
    <submittedName>
        <fullName evidence="2">PilZ domain protein</fullName>
    </submittedName>
</protein>
<evidence type="ECO:0000259" key="1">
    <source>
        <dbReference type="Pfam" id="PF07238"/>
    </source>
</evidence>
<dbReference type="InterPro" id="IPR009875">
    <property type="entry name" value="PilZ_domain"/>
</dbReference>